<comment type="caution">
    <text evidence="1">The sequence shown here is derived from an EMBL/GenBank/DDBJ whole genome shotgun (WGS) entry which is preliminary data.</text>
</comment>
<dbReference type="Gene3D" id="3.20.20.410">
    <property type="entry name" value="Protein of unknown function UPF0759"/>
    <property type="match status" value="1"/>
</dbReference>
<dbReference type="InterPro" id="IPR002763">
    <property type="entry name" value="DUF72"/>
</dbReference>
<reference evidence="1" key="1">
    <citation type="journal article" date="2014" name="Int. J. Syst. Evol. Microbiol.">
        <title>Complete genome sequence of Corynebacterium casei LMG S-19264T (=DSM 44701T), isolated from a smear-ripened cheese.</title>
        <authorList>
            <consortium name="US DOE Joint Genome Institute (JGI-PGF)"/>
            <person name="Walter F."/>
            <person name="Albersmeier A."/>
            <person name="Kalinowski J."/>
            <person name="Ruckert C."/>
        </authorList>
    </citation>
    <scope>NUCLEOTIDE SEQUENCE</scope>
    <source>
        <strain evidence="1">CGMCC 1.10749</strain>
    </source>
</reference>
<dbReference type="EMBL" id="BMEA01000001">
    <property type="protein sequence ID" value="GGB66193.1"/>
    <property type="molecule type" value="Genomic_DNA"/>
</dbReference>
<dbReference type="SUPFAM" id="SSF117396">
    <property type="entry name" value="TM1631-like"/>
    <property type="match status" value="1"/>
</dbReference>
<evidence type="ECO:0000313" key="1">
    <source>
        <dbReference type="EMBL" id="GGB66193.1"/>
    </source>
</evidence>
<dbReference type="RefSeq" id="WP_035948959.1">
    <property type="nucleotide sequence ID" value="NZ_BMEA01000001.1"/>
</dbReference>
<name>A0A8H9KPM5_9MICO</name>
<dbReference type="PANTHER" id="PTHR30348">
    <property type="entry name" value="UNCHARACTERIZED PROTEIN YECE"/>
    <property type="match status" value="1"/>
</dbReference>
<evidence type="ECO:0000313" key="2">
    <source>
        <dbReference type="Proteomes" id="UP000628079"/>
    </source>
</evidence>
<organism evidence="1 2">
    <name type="scientific">Knoellia flava</name>
    <dbReference type="NCBI Taxonomy" id="913969"/>
    <lineage>
        <taxon>Bacteria</taxon>
        <taxon>Bacillati</taxon>
        <taxon>Actinomycetota</taxon>
        <taxon>Actinomycetes</taxon>
        <taxon>Micrococcales</taxon>
        <taxon>Intrasporangiaceae</taxon>
        <taxon>Knoellia</taxon>
    </lineage>
</organism>
<reference evidence="1" key="2">
    <citation type="submission" date="2020-09" db="EMBL/GenBank/DDBJ databases">
        <authorList>
            <person name="Sun Q."/>
            <person name="Zhou Y."/>
        </authorList>
    </citation>
    <scope>NUCLEOTIDE SEQUENCE</scope>
    <source>
        <strain evidence="1">CGMCC 1.10749</strain>
    </source>
</reference>
<sequence>MIRIGVSGWRYAGWRGDFYPRGLRQRDELSHVASRMPSVEINGSFYSLQRPTSYQRWRAAVPDEFVFAVKGSRYVTHMKALRDVGQPLANFFASGPLALGPALGPLLWQLPERLAFDREIVAAFLGLLPRTTSAAADLAARHDERVATDRAWTTTEADRPIRYAVEPRHLSWDTPSARSLLSEHRVALVHADTAGRFPEMGDGTADFHYVRLHGEQRLYAGGYSDRTLDTWAERLTGWESSGADSYVYFDNDIDGRAPWDAVRLLDRVGAATA</sequence>
<dbReference type="Pfam" id="PF01904">
    <property type="entry name" value="DUF72"/>
    <property type="match status" value="1"/>
</dbReference>
<protein>
    <recommendedName>
        <fullName evidence="3">DUF72 domain-containing protein</fullName>
    </recommendedName>
</protein>
<dbReference type="AlphaFoldDB" id="A0A8H9KPM5"/>
<evidence type="ECO:0008006" key="3">
    <source>
        <dbReference type="Google" id="ProtNLM"/>
    </source>
</evidence>
<gene>
    <name evidence="1" type="ORF">GCM10011314_01730</name>
</gene>
<dbReference type="PANTHER" id="PTHR30348:SF4">
    <property type="entry name" value="DUF72 DOMAIN-CONTAINING PROTEIN"/>
    <property type="match status" value="1"/>
</dbReference>
<proteinExistence type="predicted"/>
<dbReference type="Proteomes" id="UP000628079">
    <property type="component" value="Unassembled WGS sequence"/>
</dbReference>
<dbReference type="InterPro" id="IPR036520">
    <property type="entry name" value="UPF0759_sf"/>
</dbReference>
<accession>A0A8H9KPM5</accession>